<evidence type="ECO:0000256" key="2">
    <source>
        <dbReference type="SAM" id="MobiDB-lite"/>
    </source>
</evidence>
<reference evidence="4 6" key="1">
    <citation type="journal article" date="2012" name="Nature">
        <title>Algal genomes reveal evolutionary mosaicism and the fate of nucleomorphs.</title>
        <authorList>
            <consortium name="DOE Joint Genome Institute"/>
            <person name="Curtis B.A."/>
            <person name="Tanifuji G."/>
            <person name="Burki F."/>
            <person name="Gruber A."/>
            <person name="Irimia M."/>
            <person name="Maruyama S."/>
            <person name="Arias M.C."/>
            <person name="Ball S.G."/>
            <person name="Gile G.H."/>
            <person name="Hirakawa Y."/>
            <person name="Hopkins J.F."/>
            <person name="Kuo A."/>
            <person name="Rensing S.A."/>
            <person name="Schmutz J."/>
            <person name="Symeonidi A."/>
            <person name="Elias M."/>
            <person name="Eveleigh R.J."/>
            <person name="Herman E.K."/>
            <person name="Klute M.J."/>
            <person name="Nakayama T."/>
            <person name="Obornik M."/>
            <person name="Reyes-Prieto A."/>
            <person name="Armbrust E.V."/>
            <person name="Aves S.J."/>
            <person name="Beiko R.G."/>
            <person name="Coutinho P."/>
            <person name="Dacks J.B."/>
            <person name="Durnford D.G."/>
            <person name="Fast N.M."/>
            <person name="Green B.R."/>
            <person name="Grisdale C.J."/>
            <person name="Hempel F."/>
            <person name="Henrissat B."/>
            <person name="Hoppner M.P."/>
            <person name="Ishida K."/>
            <person name="Kim E."/>
            <person name="Koreny L."/>
            <person name="Kroth P.G."/>
            <person name="Liu Y."/>
            <person name="Malik S.B."/>
            <person name="Maier U.G."/>
            <person name="McRose D."/>
            <person name="Mock T."/>
            <person name="Neilson J.A."/>
            <person name="Onodera N.T."/>
            <person name="Poole A.M."/>
            <person name="Pritham E.J."/>
            <person name="Richards T.A."/>
            <person name="Rocap G."/>
            <person name="Roy S.W."/>
            <person name="Sarai C."/>
            <person name="Schaack S."/>
            <person name="Shirato S."/>
            <person name="Slamovits C.H."/>
            <person name="Spencer D.F."/>
            <person name="Suzuki S."/>
            <person name="Worden A.Z."/>
            <person name="Zauner S."/>
            <person name="Barry K."/>
            <person name="Bell C."/>
            <person name="Bharti A.K."/>
            <person name="Crow J.A."/>
            <person name="Grimwood J."/>
            <person name="Kramer R."/>
            <person name="Lindquist E."/>
            <person name="Lucas S."/>
            <person name="Salamov A."/>
            <person name="McFadden G.I."/>
            <person name="Lane C.E."/>
            <person name="Keeling P.J."/>
            <person name="Gray M.W."/>
            <person name="Grigoriev I.V."/>
            <person name="Archibald J.M."/>
        </authorList>
    </citation>
    <scope>NUCLEOTIDE SEQUENCE</scope>
    <source>
        <strain evidence="4 6">CCMP2712</strain>
    </source>
</reference>
<dbReference type="RefSeq" id="XP_005838544.1">
    <property type="nucleotide sequence ID" value="XM_005838487.1"/>
</dbReference>
<accession>L1JTB3</accession>
<dbReference type="SMART" id="SM00228">
    <property type="entry name" value="PDZ"/>
    <property type="match status" value="1"/>
</dbReference>
<dbReference type="HOGENOM" id="CLU_458180_0_0_1"/>
<evidence type="ECO:0000313" key="4">
    <source>
        <dbReference type="EMBL" id="EKX51564.1"/>
    </source>
</evidence>
<feature type="domain" description="PDZ" evidence="3">
    <location>
        <begin position="15"/>
        <end position="105"/>
    </location>
</feature>
<dbReference type="SUPFAM" id="SSF50156">
    <property type="entry name" value="PDZ domain-like"/>
    <property type="match status" value="1"/>
</dbReference>
<dbReference type="GeneID" id="17308248"/>
<dbReference type="PaxDb" id="55529-EKX51564"/>
<dbReference type="Gene3D" id="2.30.42.10">
    <property type="match status" value="1"/>
</dbReference>
<dbReference type="AlphaFoldDB" id="L1JTB3"/>
<feature type="region of interest" description="Disordered" evidence="2">
    <location>
        <begin position="438"/>
        <end position="481"/>
    </location>
</feature>
<protein>
    <recommendedName>
        <fullName evidence="3">PDZ domain-containing protein</fullName>
    </recommendedName>
</protein>
<dbReference type="InterPro" id="IPR036034">
    <property type="entry name" value="PDZ_sf"/>
</dbReference>
<sequence length="596" mass="67244">MDVCKLLMLDIEAAVSELCHDDSGYTIGSLGIALDGCTIVGIIEDGPAFQSEKLNLGDKIVKVDEVLVTESSIISAIAGGEEEQVVIEVQKSTGRNVKVELTRVKSLDLIALHELSSQVNLAVHTCEHLQEEPESSNGRRVSDLMGILGNLTELLKRSYHKRQKASSSYLYRLRRSQERMSLNIKDLQLQMENMNTSNESQMQDAMDARDKIKQECIDLINQLQISESVLKGLESQLNNAMISIEERQRRLDEATERENSLKREIQELQVMYKQVVAGPSSMDNEVQQLKAEIKEKEEIIQGMKKDFRSNSSPTTHDGIQGFKQQPIHFHQPNTPTQNSSHINKEFGQDGTCWCKNITPEYVQHLELSTSTLEKAVETLKFETVHMSHDYNRCKRKCNSLLTERSLILKEGEEWKTKPYDSRMNRSQEMNNIRQHMHGREESKISPNPPPVQYLAGSGDSAGELSTISSQTSKVPSPSNQRVQTVKTYSSIPHVPPSQPSGYNSWHGELRVARGGQGSQQVYARNVQGWKSHADAAVLATNNFQVAYPLGAPMVHYQQQYVSVPVQVPYQQQRSMRVSARDKTTMWLRVMNSGYVE</sequence>
<gene>
    <name evidence="4" type="ORF">GUITHDRAFT_134472</name>
</gene>
<dbReference type="Proteomes" id="UP000011087">
    <property type="component" value="Unassembled WGS sequence"/>
</dbReference>
<name>L1JTB3_GUITC</name>
<proteinExistence type="predicted"/>
<keyword evidence="1" id="KW-0175">Coiled coil</keyword>
<dbReference type="InterPro" id="IPR001478">
    <property type="entry name" value="PDZ"/>
</dbReference>
<feature type="coiled-coil region" evidence="1">
    <location>
        <begin position="177"/>
        <end position="306"/>
    </location>
</feature>
<feature type="compositionally biased region" description="Polar residues" evidence="2">
    <location>
        <begin position="463"/>
        <end position="481"/>
    </location>
</feature>
<evidence type="ECO:0000256" key="1">
    <source>
        <dbReference type="SAM" id="Coils"/>
    </source>
</evidence>
<evidence type="ECO:0000313" key="5">
    <source>
        <dbReference type="EnsemblProtists" id="EKX51564"/>
    </source>
</evidence>
<dbReference type="EMBL" id="JH992975">
    <property type="protein sequence ID" value="EKX51564.1"/>
    <property type="molecule type" value="Genomic_DNA"/>
</dbReference>
<dbReference type="EnsemblProtists" id="EKX51564">
    <property type="protein sequence ID" value="EKX51564"/>
    <property type="gene ID" value="GUITHDRAFT_134472"/>
</dbReference>
<organism evidence="4">
    <name type="scientific">Guillardia theta (strain CCMP2712)</name>
    <name type="common">Cryptophyte</name>
    <dbReference type="NCBI Taxonomy" id="905079"/>
    <lineage>
        <taxon>Eukaryota</taxon>
        <taxon>Cryptophyceae</taxon>
        <taxon>Pyrenomonadales</taxon>
        <taxon>Geminigeraceae</taxon>
        <taxon>Guillardia</taxon>
    </lineage>
</organism>
<evidence type="ECO:0000313" key="6">
    <source>
        <dbReference type="Proteomes" id="UP000011087"/>
    </source>
</evidence>
<dbReference type="PROSITE" id="PS50106">
    <property type="entry name" value="PDZ"/>
    <property type="match status" value="1"/>
</dbReference>
<reference evidence="6" key="2">
    <citation type="submission" date="2012-11" db="EMBL/GenBank/DDBJ databases">
        <authorList>
            <person name="Kuo A."/>
            <person name="Curtis B.A."/>
            <person name="Tanifuji G."/>
            <person name="Burki F."/>
            <person name="Gruber A."/>
            <person name="Irimia M."/>
            <person name="Maruyama S."/>
            <person name="Arias M.C."/>
            <person name="Ball S.G."/>
            <person name="Gile G.H."/>
            <person name="Hirakawa Y."/>
            <person name="Hopkins J.F."/>
            <person name="Rensing S.A."/>
            <person name="Schmutz J."/>
            <person name="Symeonidi A."/>
            <person name="Elias M."/>
            <person name="Eveleigh R.J."/>
            <person name="Herman E.K."/>
            <person name="Klute M.J."/>
            <person name="Nakayama T."/>
            <person name="Obornik M."/>
            <person name="Reyes-Prieto A."/>
            <person name="Armbrust E.V."/>
            <person name="Aves S.J."/>
            <person name="Beiko R.G."/>
            <person name="Coutinho P."/>
            <person name="Dacks J.B."/>
            <person name="Durnford D.G."/>
            <person name="Fast N.M."/>
            <person name="Green B.R."/>
            <person name="Grisdale C."/>
            <person name="Hempe F."/>
            <person name="Henrissat B."/>
            <person name="Hoppner M.P."/>
            <person name="Ishida K.-I."/>
            <person name="Kim E."/>
            <person name="Koreny L."/>
            <person name="Kroth P.G."/>
            <person name="Liu Y."/>
            <person name="Malik S.-B."/>
            <person name="Maier U.G."/>
            <person name="McRose D."/>
            <person name="Mock T."/>
            <person name="Neilson J.A."/>
            <person name="Onodera N.T."/>
            <person name="Poole A.M."/>
            <person name="Pritham E.J."/>
            <person name="Richards T.A."/>
            <person name="Rocap G."/>
            <person name="Roy S.W."/>
            <person name="Sarai C."/>
            <person name="Schaack S."/>
            <person name="Shirato S."/>
            <person name="Slamovits C.H."/>
            <person name="Spencer D.F."/>
            <person name="Suzuki S."/>
            <person name="Worden A.Z."/>
            <person name="Zauner S."/>
            <person name="Barry K."/>
            <person name="Bell C."/>
            <person name="Bharti A.K."/>
            <person name="Crow J.A."/>
            <person name="Grimwood J."/>
            <person name="Kramer R."/>
            <person name="Lindquist E."/>
            <person name="Lucas S."/>
            <person name="Salamov A."/>
            <person name="McFadden G.I."/>
            <person name="Lane C.E."/>
            <person name="Keeling P.J."/>
            <person name="Gray M.W."/>
            <person name="Grigoriev I.V."/>
            <person name="Archibald J.M."/>
        </authorList>
    </citation>
    <scope>NUCLEOTIDE SEQUENCE</scope>
    <source>
        <strain evidence="6">CCMP2712</strain>
    </source>
</reference>
<evidence type="ECO:0000259" key="3">
    <source>
        <dbReference type="PROSITE" id="PS50106"/>
    </source>
</evidence>
<keyword evidence="6" id="KW-1185">Reference proteome</keyword>
<reference evidence="5" key="3">
    <citation type="submission" date="2015-06" db="UniProtKB">
        <authorList>
            <consortium name="EnsemblProtists"/>
        </authorList>
    </citation>
    <scope>IDENTIFICATION</scope>
</reference>
<dbReference type="KEGG" id="gtt:GUITHDRAFT_134472"/>